<protein>
    <submittedName>
        <fullName evidence="2">Uncharacterized protein</fullName>
    </submittedName>
</protein>
<keyword evidence="1" id="KW-1133">Transmembrane helix</keyword>
<reference evidence="2" key="1">
    <citation type="journal article" date="2023" name="Mol. Phylogenet. Evol.">
        <title>Genome-scale phylogeny and comparative genomics of the fungal order Sordariales.</title>
        <authorList>
            <person name="Hensen N."/>
            <person name="Bonometti L."/>
            <person name="Westerberg I."/>
            <person name="Brannstrom I.O."/>
            <person name="Guillou S."/>
            <person name="Cros-Aarteil S."/>
            <person name="Calhoun S."/>
            <person name="Haridas S."/>
            <person name="Kuo A."/>
            <person name="Mondo S."/>
            <person name="Pangilinan J."/>
            <person name="Riley R."/>
            <person name="LaButti K."/>
            <person name="Andreopoulos B."/>
            <person name="Lipzen A."/>
            <person name="Chen C."/>
            <person name="Yan M."/>
            <person name="Daum C."/>
            <person name="Ng V."/>
            <person name="Clum A."/>
            <person name="Steindorff A."/>
            <person name="Ohm R.A."/>
            <person name="Martin F."/>
            <person name="Silar P."/>
            <person name="Natvig D.O."/>
            <person name="Lalanne C."/>
            <person name="Gautier V."/>
            <person name="Ament-Velasquez S.L."/>
            <person name="Kruys A."/>
            <person name="Hutchinson M.I."/>
            <person name="Powell A.J."/>
            <person name="Barry K."/>
            <person name="Miller A.N."/>
            <person name="Grigoriev I.V."/>
            <person name="Debuchy R."/>
            <person name="Gladieux P."/>
            <person name="Hiltunen Thoren M."/>
            <person name="Johannesson H."/>
        </authorList>
    </citation>
    <scope>NUCLEOTIDE SEQUENCE</scope>
    <source>
        <strain evidence="2">CBS 757.83</strain>
    </source>
</reference>
<comment type="caution">
    <text evidence="2">The sequence shown here is derived from an EMBL/GenBank/DDBJ whole genome shotgun (WGS) entry which is preliminary data.</text>
</comment>
<organism evidence="2 3">
    <name type="scientific">Parathielavia hyrcaniae</name>
    <dbReference type="NCBI Taxonomy" id="113614"/>
    <lineage>
        <taxon>Eukaryota</taxon>
        <taxon>Fungi</taxon>
        <taxon>Dikarya</taxon>
        <taxon>Ascomycota</taxon>
        <taxon>Pezizomycotina</taxon>
        <taxon>Sordariomycetes</taxon>
        <taxon>Sordariomycetidae</taxon>
        <taxon>Sordariales</taxon>
        <taxon>Chaetomiaceae</taxon>
        <taxon>Parathielavia</taxon>
    </lineage>
</organism>
<accession>A0AAN6T5G6</accession>
<evidence type="ECO:0000313" key="3">
    <source>
        <dbReference type="Proteomes" id="UP001305647"/>
    </source>
</evidence>
<gene>
    <name evidence="2" type="ORF">N658DRAFT_493064</name>
</gene>
<name>A0AAN6T5G6_9PEZI</name>
<proteinExistence type="predicted"/>
<dbReference type="Proteomes" id="UP001305647">
    <property type="component" value="Unassembled WGS sequence"/>
</dbReference>
<keyword evidence="3" id="KW-1185">Reference proteome</keyword>
<keyword evidence="1" id="KW-0472">Membrane</keyword>
<evidence type="ECO:0000313" key="2">
    <source>
        <dbReference type="EMBL" id="KAK4104951.1"/>
    </source>
</evidence>
<reference evidence="2" key="2">
    <citation type="submission" date="2023-05" db="EMBL/GenBank/DDBJ databases">
        <authorList>
            <consortium name="Lawrence Berkeley National Laboratory"/>
            <person name="Steindorff A."/>
            <person name="Hensen N."/>
            <person name="Bonometti L."/>
            <person name="Westerberg I."/>
            <person name="Brannstrom I.O."/>
            <person name="Guillou S."/>
            <person name="Cros-Aarteil S."/>
            <person name="Calhoun S."/>
            <person name="Haridas S."/>
            <person name="Kuo A."/>
            <person name="Mondo S."/>
            <person name="Pangilinan J."/>
            <person name="Riley R."/>
            <person name="Labutti K."/>
            <person name="Andreopoulos B."/>
            <person name="Lipzen A."/>
            <person name="Chen C."/>
            <person name="Yanf M."/>
            <person name="Daum C."/>
            <person name="Ng V."/>
            <person name="Clum A."/>
            <person name="Ohm R."/>
            <person name="Martin F."/>
            <person name="Silar P."/>
            <person name="Natvig D."/>
            <person name="Lalanne C."/>
            <person name="Gautier V."/>
            <person name="Ament-Velasquez S.L."/>
            <person name="Kruys A."/>
            <person name="Hutchinson M.I."/>
            <person name="Powell A.J."/>
            <person name="Barry K."/>
            <person name="Miller A.N."/>
            <person name="Grigoriev I.V."/>
            <person name="Debuchy R."/>
            <person name="Gladieux P."/>
            <person name="Thoren M.H."/>
            <person name="Johannesson H."/>
        </authorList>
    </citation>
    <scope>NUCLEOTIDE SEQUENCE</scope>
    <source>
        <strain evidence="2">CBS 757.83</strain>
    </source>
</reference>
<dbReference type="AlphaFoldDB" id="A0AAN6T5G6"/>
<keyword evidence="1" id="KW-0812">Transmembrane</keyword>
<sequence>MLRQKLKTLASVDLTCPFHASAASWFPVYTQIFSNFRVTQGLYSVPGLRAGLVFPFSIANIGAVLLWLAVDKVVVESHASRILAEST</sequence>
<dbReference type="EMBL" id="MU863626">
    <property type="protein sequence ID" value="KAK4104951.1"/>
    <property type="molecule type" value="Genomic_DNA"/>
</dbReference>
<evidence type="ECO:0000256" key="1">
    <source>
        <dbReference type="SAM" id="Phobius"/>
    </source>
</evidence>
<feature type="transmembrane region" description="Helical" evidence="1">
    <location>
        <begin position="47"/>
        <end position="70"/>
    </location>
</feature>